<feature type="non-terminal residue" evidence="1">
    <location>
        <position position="133"/>
    </location>
</feature>
<evidence type="ECO:0000313" key="1">
    <source>
        <dbReference type="EMBL" id="CAB1445195.1"/>
    </source>
</evidence>
<keyword evidence="2" id="KW-1185">Reference proteome</keyword>
<reference evidence="1" key="1">
    <citation type="submission" date="2020-03" db="EMBL/GenBank/DDBJ databases">
        <authorList>
            <person name="Weist P."/>
        </authorList>
    </citation>
    <scope>NUCLEOTIDE SEQUENCE</scope>
</reference>
<feature type="non-terminal residue" evidence="1">
    <location>
        <position position="1"/>
    </location>
</feature>
<name>A0A9N7V987_PLEPL</name>
<accession>A0A9N7V987</accession>
<evidence type="ECO:0000313" key="2">
    <source>
        <dbReference type="Proteomes" id="UP001153269"/>
    </source>
</evidence>
<gene>
    <name evidence="1" type="ORF">PLEPLA_LOCUS32926</name>
</gene>
<dbReference type="AlphaFoldDB" id="A0A9N7V987"/>
<dbReference type="EMBL" id="CADEAL010003568">
    <property type="protein sequence ID" value="CAB1445195.1"/>
    <property type="molecule type" value="Genomic_DNA"/>
</dbReference>
<proteinExistence type="predicted"/>
<dbReference type="Proteomes" id="UP001153269">
    <property type="component" value="Unassembled WGS sequence"/>
</dbReference>
<organism evidence="1 2">
    <name type="scientific">Pleuronectes platessa</name>
    <name type="common">European plaice</name>
    <dbReference type="NCBI Taxonomy" id="8262"/>
    <lineage>
        <taxon>Eukaryota</taxon>
        <taxon>Metazoa</taxon>
        <taxon>Chordata</taxon>
        <taxon>Craniata</taxon>
        <taxon>Vertebrata</taxon>
        <taxon>Euteleostomi</taxon>
        <taxon>Actinopterygii</taxon>
        <taxon>Neopterygii</taxon>
        <taxon>Teleostei</taxon>
        <taxon>Neoteleostei</taxon>
        <taxon>Acanthomorphata</taxon>
        <taxon>Carangaria</taxon>
        <taxon>Pleuronectiformes</taxon>
        <taxon>Pleuronectoidei</taxon>
        <taxon>Pleuronectidae</taxon>
        <taxon>Pleuronectes</taxon>
    </lineage>
</organism>
<protein>
    <submittedName>
        <fullName evidence="1">Uncharacterized protein</fullName>
    </submittedName>
</protein>
<comment type="caution">
    <text evidence="1">The sequence shown here is derived from an EMBL/GenBank/DDBJ whole genome shotgun (WGS) entry which is preliminary data.</text>
</comment>
<sequence>HTRYRMNLSYKESAWDKWQETLRWQKRYPASSLVRLTEKHKKTNPGLDSCPKIQEDYPLPCLVPLSKAPTPPTSRSPLRARTWLLTALIVDQCQWRSGTKNQHTTMERAMKFWRNLVCVPHHHGTMKPTTSGI</sequence>